<feature type="region of interest" description="Disordered" evidence="1">
    <location>
        <begin position="29"/>
        <end position="54"/>
    </location>
</feature>
<accession>A0A8J3WY33</accession>
<reference evidence="3" key="1">
    <citation type="submission" date="2021-01" db="EMBL/GenBank/DDBJ databases">
        <title>Whole genome shotgun sequence of Planobispora takensis NBRC 109077.</title>
        <authorList>
            <person name="Komaki H."/>
            <person name="Tamura T."/>
        </authorList>
    </citation>
    <scope>NUCLEOTIDE SEQUENCE</scope>
    <source>
        <strain evidence="3">NBRC 109077</strain>
    </source>
</reference>
<organism evidence="3 4">
    <name type="scientific">Planobispora takensis</name>
    <dbReference type="NCBI Taxonomy" id="1367882"/>
    <lineage>
        <taxon>Bacteria</taxon>
        <taxon>Bacillati</taxon>
        <taxon>Actinomycetota</taxon>
        <taxon>Actinomycetes</taxon>
        <taxon>Streptosporangiales</taxon>
        <taxon>Streptosporangiaceae</taxon>
        <taxon>Planobispora</taxon>
    </lineage>
</organism>
<dbReference type="Proteomes" id="UP000634476">
    <property type="component" value="Unassembled WGS sequence"/>
</dbReference>
<proteinExistence type="predicted"/>
<feature type="signal peptide" evidence="2">
    <location>
        <begin position="1"/>
        <end position="26"/>
    </location>
</feature>
<dbReference type="AlphaFoldDB" id="A0A8J3WY33"/>
<dbReference type="Gene3D" id="1.10.606.20">
    <property type="match status" value="1"/>
</dbReference>
<keyword evidence="2" id="KW-0732">Signal</keyword>
<evidence type="ECO:0000313" key="3">
    <source>
        <dbReference type="EMBL" id="GII05920.1"/>
    </source>
</evidence>
<evidence type="ECO:0000313" key="4">
    <source>
        <dbReference type="Proteomes" id="UP000634476"/>
    </source>
</evidence>
<dbReference type="RefSeq" id="WP_203880120.1">
    <property type="nucleotide sequence ID" value="NZ_BOOK01000085.1"/>
</dbReference>
<keyword evidence="4" id="KW-1185">Reference proteome</keyword>
<feature type="chain" id="PRO_5035250777" evidence="2">
    <location>
        <begin position="27"/>
        <end position="108"/>
    </location>
</feature>
<evidence type="ECO:0000256" key="2">
    <source>
        <dbReference type="SAM" id="SignalP"/>
    </source>
</evidence>
<dbReference type="EMBL" id="BOOK01000085">
    <property type="protein sequence ID" value="GII05920.1"/>
    <property type="molecule type" value="Genomic_DNA"/>
</dbReference>
<dbReference type="SUPFAM" id="SSF48317">
    <property type="entry name" value="Acid phosphatase/Vanadium-dependent haloperoxidase"/>
    <property type="match status" value="1"/>
</dbReference>
<comment type="caution">
    <text evidence="3">The sequence shown here is derived from an EMBL/GenBank/DDBJ whole genome shotgun (WGS) entry which is preliminary data.</text>
</comment>
<dbReference type="InterPro" id="IPR036938">
    <property type="entry name" value="PAP2/HPO_sf"/>
</dbReference>
<name>A0A8J3WY33_9ACTN</name>
<protein>
    <submittedName>
        <fullName evidence="3">Uncharacterized protein</fullName>
    </submittedName>
</protein>
<sequence>MDITRPGRPIALVILLLLVFAPAVPADDGNPYTRPDPGWQPRAGSPGSSPEWISEHSSYSGAAATVLAGFLCADAIAFSLTADGAPGGAARSYPGFSAAAAEAGRCPL</sequence>
<gene>
    <name evidence="3" type="ORF">Pta02_79280</name>
</gene>
<evidence type="ECO:0000256" key="1">
    <source>
        <dbReference type="SAM" id="MobiDB-lite"/>
    </source>
</evidence>